<sequence length="142" mass="15938">MDNTHNSNPSQNNLSNVLNPILLIYHKRLQDIPRQALIGMILLTATINNNASQYYQQFISNDASSNNDTISHNYQQSVSNNFSPSPPKSNISPLLNSLDIIINSPQTNIIILPSTNSDIQNQLQHYLNYPPSTNSSQTQFQQ</sequence>
<accession>A0A397TL95</accession>
<evidence type="ECO:0000313" key="2">
    <source>
        <dbReference type="Proteomes" id="UP000265703"/>
    </source>
</evidence>
<proteinExistence type="predicted"/>
<protein>
    <submittedName>
        <fullName evidence="1">Uncharacterized protein</fullName>
    </submittedName>
</protein>
<dbReference type="AlphaFoldDB" id="A0A397TL95"/>
<dbReference type="EMBL" id="QKYT01000058">
    <property type="protein sequence ID" value="RIA95614.1"/>
    <property type="molecule type" value="Genomic_DNA"/>
</dbReference>
<dbReference type="Proteomes" id="UP000265703">
    <property type="component" value="Unassembled WGS sequence"/>
</dbReference>
<name>A0A397TL95_9GLOM</name>
<evidence type="ECO:0000313" key="1">
    <source>
        <dbReference type="EMBL" id="RIA95614.1"/>
    </source>
</evidence>
<organism evidence="1 2">
    <name type="scientific">Glomus cerebriforme</name>
    <dbReference type="NCBI Taxonomy" id="658196"/>
    <lineage>
        <taxon>Eukaryota</taxon>
        <taxon>Fungi</taxon>
        <taxon>Fungi incertae sedis</taxon>
        <taxon>Mucoromycota</taxon>
        <taxon>Glomeromycotina</taxon>
        <taxon>Glomeromycetes</taxon>
        <taxon>Glomerales</taxon>
        <taxon>Glomeraceae</taxon>
        <taxon>Glomus</taxon>
    </lineage>
</organism>
<dbReference type="OrthoDB" id="2355651at2759"/>
<keyword evidence="2" id="KW-1185">Reference proteome</keyword>
<comment type="caution">
    <text evidence="1">The sequence shown here is derived from an EMBL/GenBank/DDBJ whole genome shotgun (WGS) entry which is preliminary data.</text>
</comment>
<reference evidence="1 2" key="1">
    <citation type="submission" date="2018-06" db="EMBL/GenBank/DDBJ databases">
        <title>Comparative genomics reveals the genomic features of Rhizophagus irregularis, R. cerebriforme, R. diaphanum and Gigaspora rosea, and their symbiotic lifestyle signature.</title>
        <authorList>
            <person name="Morin E."/>
            <person name="San Clemente H."/>
            <person name="Chen E.C.H."/>
            <person name="De La Providencia I."/>
            <person name="Hainaut M."/>
            <person name="Kuo A."/>
            <person name="Kohler A."/>
            <person name="Murat C."/>
            <person name="Tang N."/>
            <person name="Roy S."/>
            <person name="Loubradou J."/>
            <person name="Henrissat B."/>
            <person name="Grigoriev I.V."/>
            <person name="Corradi N."/>
            <person name="Roux C."/>
            <person name="Martin F.M."/>
        </authorList>
    </citation>
    <scope>NUCLEOTIDE SEQUENCE [LARGE SCALE GENOMIC DNA]</scope>
    <source>
        <strain evidence="1 2">DAOM 227022</strain>
    </source>
</reference>
<gene>
    <name evidence="1" type="ORF">C1645_816427</name>
</gene>